<dbReference type="PANTHER" id="PTHR43798">
    <property type="entry name" value="MONOACYLGLYCEROL LIPASE"/>
    <property type="match status" value="1"/>
</dbReference>
<name>G5KC96_9STRE</name>
<dbReference type="InterPro" id="IPR050266">
    <property type="entry name" value="AB_hydrolase_sf"/>
</dbReference>
<dbReference type="Gene3D" id="3.40.50.1820">
    <property type="entry name" value="alpha/beta hydrolase"/>
    <property type="match status" value="1"/>
</dbReference>
<dbReference type="SUPFAM" id="SSF53474">
    <property type="entry name" value="alpha/beta-Hydrolases"/>
    <property type="match status" value="1"/>
</dbReference>
<dbReference type="InterPro" id="IPR000073">
    <property type="entry name" value="AB_hydrolase_1"/>
</dbReference>
<dbReference type="EMBL" id="AEUZ02000001">
    <property type="protein sequence ID" value="EHJ55776.1"/>
    <property type="molecule type" value="Genomic_DNA"/>
</dbReference>
<comment type="caution">
    <text evidence="3">The sequence shown here is derived from an EMBL/GenBank/DDBJ whole genome shotgun (WGS) entry which is preliminary data.</text>
</comment>
<dbReference type="InterPro" id="IPR029058">
    <property type="entry name" value="AB_hydrolase_fold"/>
</dbReference>
<dbReference type="Proteomes" id="UP000005388">
    <property type="component" value="Unassembled WGS sequence"/>
</dbReference>
<reference evidence="3 4" key="1">
    <citation type="journal article" date="2014" name="Int. J. Syst. Evol. Microbiol.">
        <title>Phylogenomics and the dynamic genome evolution of the genus Streptococcus.</title>
        <authorList>
            <consortium name="The Broad Institute Genome Sequencing Platform"/>
            <person name="Richards V.P."/>
            <person name="Palmer S.R."/>
            <person name="Pavinski Bitar P.D."/>
            <person name="Qin X."/>
            <person name="Weinstock G.M."/>
            <person name="Highlander S.K."/>
            <person name="Town C.D."/>
            <person name="Burne R.A."/>
            <person name="Stanhope M.J."/>
        </authorList>
    </citation>
    <scope>NUCLEOTIDE SEQUENCE [LARGE SCALE GENOMIC DNA]</scope>
    <source>
        <strain evidence="3 4">2285-97</strain>
    </source>
</reference>
<dbReference type="GO" id="GO:0016020">
    <property type="term" value="C:membrane"/>
    <property type="evidence" value="ECO:0007669"/>
    <property type="project" value="TreeGrafter"/>
</dbReference>
<sequence length="242" mass="27795">MYINMKDGCEIYVQILGQGYPILFLHGNSLSSRYFFRQKVLAERYQLIFMDSRGQGKSSKVTKDITFEQMSNDIHQVLETLKIKSCLIVGHSDGANLALMHCQQFPEEVEGMLLNGGNYEFMGLRPFSRLTAKLEIFGFDLLGLLSKRFKKMSAVVQLQKVDIPIDKALLKCLEIPVFVAVGQHDMILYKHSQEMARFFKHGRLIVVPHHGHFIAWTKPNLFHQLVDQLVILILEQKNPIES</sequence>
<dbReference type="PANTHER" id="PTHR43798:SF31">
    <property type="entry name" value="AB HYDROLASE SUPERFAMILY PROTEIN YCLE"/>
    <property type="match status" value="1"/>
</dbReference>
<keyword evidence="4" id="KW-1185">Reference proteome</keyword>
<keyword evidence="1" id="KW-0378">Hydrolase</keyword>
<dbReference type="STRING" id="764291.STRUR_0410"/>
<gene>
    <name evidence="3" type="ORF">STRUR_0410</name>
</gene>
<evidence type="ECO:0000256" key="1">
    <source>
        <dbReference type="ARBA" id="ARBA00022801"/>
    </source>
</evidence>
<dbReference type="AlphaFoldDB" id="G5KC96"/>
<dbReference type="RefSeq" id="WP_006738565.1">
    <property type="nucleotide sequence ID" value="NZ_AEUZ02000001.1"/>
</dbReference>
<organism evidence="3 4">
    <name type="scientific">Streptococcus urinalis 2285-97</name>
    <dbReference type="NCBI Taxonomy" id="764291"/>
    <lineage>
        <taxon>Bacteria</taxon>
        <taxon>Bacillati</taxon>
        <taxon>Bacillota</taxon>
        <taxon>Bacilli</taxon>
        <taxon>Lactobacillales</taxon>
        <taxon>Streptococcaceae</taxon>
        <taxon>Streptococcus</taxon>
    </lineage>
</organism>
<evidence type="ECO:0000313" key="4">
    <source>
        <dbReference type="Proteomes" id="UP000005388"/>
    </source>
</evidence>
<dbReference type="Pfam" id="PF00561">
    <property type="entry name" value="Abhydrolase_1"/>
    <property type="match status" value="1"/>
</dbReference>
<dbReference type="GO" id="GO:0016787">
    <property type="term" value="F:hydrolase activity"/>
    <property type="evidence" value="ECO:0007669"/>
    <property type="project" value="UniProtKB-KW"/>
</dbReference>
<feature type="domain" description="AB hydrolase-1" evidence="2">
    <location>
        <begin position="20"/>
        <end position="143"/>
    </location>
</feature>
<evidence type="ECO:0000313" key="3">
    <source>
        <dbReference type="EMBL" id="EHJ55776.1"/>
    </source>
</evidence>
<evidence type="ECO:0000259" key="2">
    <source>
        <dbReference type="Pfam" id="PF00561"/>
    </source>
</evidence>
<accession>G5KC96</accession>
<protein>
    <submittedName>
        <fullName evidence="3">Ndr domain protein</fullName>
    </submittedName>
</protein>
<dbReference type="eggNOG" id="COG0596">
    <property type="taxonomic scope" value="Bacteria"/>
</dbReference>
<proteinExistence type="predicted"/>